<reference evidence="5 6" key="1">
    <citation type="journal article" date="2018" name="Sci. Rep.">
        <title>Comparative genomics provides insights into the lifestyle and reveals functional heterogeneity of dark septate endophytic fungi.</title>
        <authorList>
            <person name="Knapp D.G."/>
            <person name="Nemeth J.B."/>
            <person name="Barry K."/>
            <person name="Hainaut M."/>
            <person name="Henrissat B."/>
            <person name="Johnson J."/>
            <person name="Kuo A."/>
            <person name="Lim J.H.P."/>
            <person name="Lipzen A."/>
            <person name="Nolan M."/>
            <person name="Ohm R.A."/>
            <person name="Tamas L."/>
            <person name="Grigoriev I.V."/>
            <person name="Spatafora J.W."/>
            <person name="Nagy L.G."/>
            <person name="Kovacs G.M."/>
        </authorList>
    </citation>
    <scope>NUCLEOTIDE SEQUENCE [LARGE SCALE GENOMIC DNA]</scope>
    <source>
        <strain evidence="5 6">DSE2036</strain>
    </source>
</reference>
<dbReference type="Pfam" id="PF03403">
    <property type="entry name" value="PAF-AH_p_II"/>
    <property type="match status" value="1"/>
</dbReference>
<evidence type="ECO:0000256" key="3">
    <source>
        <dbReference type="ARBA" id="ARBA00022963"/>
    </source>
</evidence>
<dbReference type="PANTHER" id="PTHR10272">
    <property type="entry name" value="PLATELET-ACTIVATING FACTOR ACETYLHYDROLASE"/>
    <property type="match status" value="1"/>
</dbReference>
<proteinExistence type="predicted"/>
<name>A0A2V1E8S8_9PLEO</name>
<dbReference type="EMBL" id="KZ805306">
    <property type="protein sequence ID" value="PVI06947.1"/>
    <property type="molecule type" value="Genomic_DNA"/>
</dbReference>
<dbReference type="GO" id="GO:0003847">
    <property type="term" value="F:1-alkyl-2-acetylglycerophosphocholine esterase activity"/>
    <property type="evidence" value="ECO:0007669"/>
    <property type="project" value="UniProtKB-EC"/>
</dbReference>
<dbReference type="Proteomes" id="UP000244855">
    <property type="component" value="Unassembled WGS sequence"/>
</dbReference>
<keyword evidence="4" id="KW-0443">Lipid metabolism</keyword>
<evidence type="ECO:0000313" key="6">
    <source>
        <dbReference type="Proteomes" id="UP000244855"/>
    </source>
</evidence>
<evidence type="ECO:0000313" key="5">
    <source>
        <dbReference type="EMBL" id="PVI06947.1"/>
    </source>
</evidence>
<sequence>MSAPHAKQTSALCKPIQRYCNFQYKQGLIFGAPILDQARSGYEFYLEVFPGSSIYGNGSSNALEPLSKKSGQGEGYSRETPIIAVFSPGLNTTRLLWSNFAQELASHGLTVITMDHPYDTNAVEFLPHSSSAPDVIYGGRVDLPSYEPPYDWSAFEKGVQVRLRDVTYLLDVLQVPHPQPHEVGCAVDVVMLGHSYGGGTSATAILRDKRIRAGFNIDGAMLGGAVTHGLGSGLTRGNPNPPYVLWGHESHNSSSTVADDGMWMRFWPLITTNSTTPPGYVREVTLHNSYVDLNVLIDLVPGLRAQLAALQSASASFQIGPDSLAGSRVYAALGRYIGSFFQFATGRAAEADFWKKTGFGGSEYPEVEILRTE</sequence>
<dbReference type="EC" id="3.1.1.47" evidence="1"/>
<dbReference type="InterPro" id="IPR029058">
    <property type="entry name" value="AB_hydrolase_fold"/>
</dbReference>
<dbReference type="PANTHER" id="PTHR10272:SF14">
    <property type="entry name" value="PAF ACETYLHYDROLASE FAMILY PROTEIN"/>
    <property type="match status" value="1"/>
</dbReference>
<evidence type="ECO:0000256" key="4">
    <source>
        <dbReference type="ARBA" id="ARBA00023098"/>
    </source>
</evidence>
<dbReference type="Gene3D" id="3.40.50.1820">
    <property type="entry name" value="alpha/beta hydrolase"/>
    <property type="match status" value="1"/>
</dbReference>
<evidence type="ECO:0000256" key="2">
    <source>
        <dbReference type="ARBA" id="ARBA00022801"/>
    </source>
</evidence>
<protein>
    <recommendedName>
        <fullName evidence="1">1-alkyl-2-acetylglycerophosphocholine esterase</fullName>
        <ecNumber evidence="1">3.1.1.47</ecNumber>
    </recommendedName>
</protein>
<keyword evidence="6" id="KW-1185">Reference proteome</keyword>
<dbReference type="OrthoDB" id="2363873at2759"/>
<evidence type="ECO:0000256" key="1">
    <source>
        <dbReference type="ARBA" id="ARBA00013201"/>
    </source>
</evidence>
<keyword evidence="2" id="KW-0378">Hydrolase</keyword>
<accession>A0A2V1E8S8</accession>
<dbReference type="AlphaFoldDB" id="A0A2V1E8S8"/>
<dbReference type="STRING" id="97972.A0A2V1E8S8"/>
<organism evidence="5 6">
    <name type="scientific">Periconia macrospinosa</name>
    <dbReference type="NCBI Taxonomy" id="97972"/>
    <lineage>
        <taxon>Eukaryota</taxon>
        <taxon>Fungi</taxon>
        <taxon>Dikarya</taxon>
        <taxon>Ascomycota</taxon>
        <taxon>Pezizomycotina</taxon>
        <taxon>Dothideomycetes</taxon>
        <taxon>Pleosporomycetidae</taxon>
        <taxon>Pleosporales</taxon>
        <taxon>Massarineae</taxon>
        <taxon>Periconiaceae</taxon>
        <taxon>Periconia</taxon>
    </lineage>
</organism>
<gene>
    <name evidence="5" type="ORF">DM02DRAFT_667086</name>
</gene>
<dbReference type="GO" id="GO:0016042">
    <property type="term" value="P:lipid catabolic process"/>
    <property type="evidence" value="ECO:0007669"/>
    <property type="project" value="UniProtKB-KW"/>
</dbReference>
<keyword evidence="3" id="KW-0442">Lipid degradation</keyword>
<dbReference type="SUPFAM" id="SSF53474">
    <property type="entry name" value="alpha/beta-Hydrolases"/>
    <property type="match status" value="1"/>
</dbReference>